<dbReference type="EMBL" id="AM114193">
    <property type="protein sequence ID" value="CAJ37331.1"/>
    <property type="molecule type" value="Genomic_DNA"/>
</dbReference>
<reference evidence="1 2" key="1">
    <citation type="journal article" date="2006" name="Science">
        <title>Genome of rice cluster I archaea -- the key methane producers in the rice rhizosphere.</title>
        <authorList>
            <person name="Erkel C."/>
            <person name="Kube M."/>
            <person name="Reinhardt R."/>
            <person name="Liesack W."/>
        </authorList>
    </citation>
    <scope>NUCLEOTIDE SEQUENCE [LARGE SCALE GENOMIC DNA]</scope>
    <source>
        <strain evidence="2">DSM 22066 / NBRC 105507 / MRE50</strain>
    </source>
</reference>
<evidence type="ECO:0000313" key="2">
    <source>
        <dbReference type="Proteomes" id="UP000000663"/>
    </source>
</evidence>
<gene>
    <name evidence="1" type="ORF">RCIX2212</name>
</gene>
<keyword evidence="2" id="KW-1185">Reference proteome</keyword>
<dbReference type="AlphaFoldDB" id="Q0W2R2"/>
<name>Q0W2R2_METAR</name>
<dbReference type="KEGG" id="rci:RCIX2212"/>
<accession>Q0W2R2</accession>
<proteinExistence type="predicted"/>
<evidence type="ECO:0000313" key="1">
    <source>
        <dbReference type="EMBL" id="CAJ37331.1"/>
    </source>
</evidence>
<dbReference type="Proteomes" id="UP000000663">
    <property type="component" value="Chromosome"/>
</dbReference>
<organism evidence="1 2">
    <name type="scientific">Methanocella arvoryzae (strain DSM 22066 / NBRC 105507 / MRE50)</name>
    <dbReference type="NCBI Taxonomy" id="351160"/>
    <lineage>
        <taxon>Archaea</taxon>
        <taxon>Methanobacteriati</taxon>
        <taxon>Methanobacteriota</taxon>
        <taxon>Stenosarchaea group</taxon>
        <taxon>Methanomicrobia</taxon>
        <taxon>Methanocellales</taxon>
        <taxon>Methanocellaceae</taxon>
        <taxon>Methanocella</taxon>
    </lineage>
</organism>
<sequence>MKKRKSYIPGNIAVHPNREWKVDVFKPTIRTNTSIQSQIIASTIKGRNFIAELRYFPVRASTFSVFILRVTCITAIVQ</sequence>
<protein>
    <submittedName>
        <fullName evidence="1">Uncharacterized protein</fullName>
    </submittedName>
</protein>